<dbReference type="RefSeq" id="WP_395544702.1">
    <property type="nucleotide sequence ID" value="NZ_CP166302.1"/>
</dbReference>
<sequence length="44" mass="4773">MELSISFIKMLAGIVVAVTVEAASNSFKLHINPDTLKRVTQELG</sequence>
<evidence type="ECO:0000313" key="1">
    <source>
        <dbReference type="EMBL" id="MFH7563871.1"/>
    </source>
</evidence>
<accession>A0ABW7NXD8</accession>
<dbReference type="EMBL" id="JBGFTR010000001">
    <property type="protein sequence ID" value="MFH7563871.1"/>
    <property type="molecule type" value="Genomic_DNA"/>
</dbReference>
<gene>
    <name evidence="1" type="ORF">AB9R89_00815</name>
</gene>
<name>A0ABW7NXD8_9GAMM</name>
<dbReference type="Proteomes" id="UP001610706">
    <property type="component" value="Unassembled WGS sequence"/>
</dbReference>
<evidence type="ECO:0000313" key="2">
    <source>
        <dbReference type="Proteomes" id="UP001610706"/>
    </source>
</evidence>
<protein>
    <submittedName>
        <fullName evidence="1">Uncharacterized protein</fullName>
    </submittedName>
</protein>
<organism evidence="1 2">
    <name type="scientific">Oceanimonas smirnovii</name>
    <dbReference type="NCBI Taxonomy" id="264574"/>
    <lineage>
        <taxon>Bacteria</taxon>
        <taxon>Pseudomonadati</taxon>
        <taxon>Pseudomonadota</taxon>
        <taxon>Gammaproteobacteria</taxon>
        <taxon>Aeromonadales</taxon>
        <taxon>Aeromonadaceae</taxon>
        <taxon>Oceanimonas</taxon>
    </lineage>
</organism>
<reference evidence="1 2" key="1">
    <citation type="submission" date="2024-08" db="EMBL/GenBank/DDBJ databases">
        <title>Oceanimonas smirnovii Genome sequencing and assembly.</title>
        <authorList>
            <person name="Tang B."/>
        </authorList>
    </citation>
    <scope>NUCLEOTIDE SEQUENCE [LARGE SCALE GENOMIC DNA]</scope>
    <source>
        <strain evidence="1 2">OS2020-119</strain>
    </source>
</reference>
<comment type="caution">
    <text evidence="1">The sequence shown here is derived from an EMBL/GenBank/DDBJ whole genome shotgun (WGS) entry which is preliminary data.</text>
</comment>
<keyword evidence="2" id="KW-1185">Reference proteome</keyword>
<proteinExistence type="predicted"/>